<feature type="signal peptide" evidence="1">
    <location>
        <begin position="1"/>
        <end position="18"/>
    </location>
</feature>
<evidence type="ECO:0000313" key="2">
    <source>
        <dbReference type="EMBL" id="KAF1954341.1"/>
    </source>
</evidence>
<evidence type="ECO:0000256" key="1">
    <source>
        <dbReference type="SAM" id="SignalP"/>
    </source>
</evidence>
<proteinExistence type="predicted"/>
<dbReference type="EMBL" id="ML976999">
    <property type="protein sequence ID" value="KAF1954341.1"/>
    <property type="molecule type" value="Genomic_DNA"/>
</dbReference>
<dbReference type="Proteomes" id="UP000800035">
    <property type="component" value="Unassembled WGS sequence"/>
</dbReference>
<evidence type="ECO:0000313" key="3">
    <source>
        <dbReference type="Proteomes" id="UP000800035"/>
    </source>
</evidence>
<gene>
    <name evidence="2" type="ORF">CC80DRAFT_124782</name>
</gene>
<keyword evidence="1" id="KW-0732">Signal</keyword>
<reference evidence="2" key="1">
    <citation type="journal article" date="2020" name="Stud. Mycol.">
        <title>101 Dothideomycetes genomes: a test case for predicting lifestyles and emergence of pathogens.</title>
        <authorList>
            <person name="Haridas S."/>
            <person name="Albert R."/>
            <person name="Binder M."/>
            <person name="Bloem J."/>
            <person name="Labutti K."/>
            <person name="Salamov A."/>
            <person name="Andreopoulos B."/>
            <person name="Baker S."/>
            <person name="Barry K."/>
            <person name="Bills G."/>
            <person name="Bluhm B."/>
            <person name="Cannon C."/>
            <person name="Castanera R."/>
            <person name="Culley D."/>
            <person name="Daum C."/>
            <person name="Ezra D."/>
            <person name="Gonzalez J."/>
            <person name="Henrissat B."/>
            <person name="Kuo A."/>
            <person name="Liang C."/>
            <person name="Lipzen A."/>
            <person name="Lutzoni F."/>
            <person name="Magnuson J."/>
            <person name="Mondo S."/>
            <person name="Nolan M."/>
            <person name="Ohm R."/>
            <person name="Pangilinan J."/>
            <person name="Park H.-J."/>
            <person name="Ramirez L."/>
            <person name="Alfaro M."/>
            <person name="Sun H."/>
            <person name="Tritt A."/>
            <person name="Yoshinaga Y."/>
            <person name="Zwiers L.-H."/>
            <person name="Turgeon B."/>
            <person name="Goodwin S."/>
            <person name="Spatafora J."/>
            <person name="Crous P."/>
            <person name="Grigoriev I."/>
        </authorList>
    </citation>
    <scope>NUCLEOTIDE SEQUENCE</scope>
    <source>
        <strain evidence="2">CBS 675.92</strain>
    </source>
</reference>
<sequence length="144" mass="16069">MKYIISLLLTLLIALTSANPVPYVPSPTLPEVIVDLNVDFSKIPNALTKPYYGCLKRMCTVNFQVLPQPMCVCVDKKDDKEEPHISTDPVDSTVDNAPPESYYSELPGLLMEVKKEVELQTQRDCLQACCTPVPIWSCMACKNC</sequence>
<protein>
    <submittedName>
        <fullName evidence="2">Uncharacterized protein</fullName>
    </submittedName>
</protein>
<keyword evidence="3" id="KW-1185">Reference proteome</keyword>
<name>A0A6A5TNW7_9PLEO</name>
<feature type="chain" id="PRO_5025568649" evidence="1">
    <location>
        <begin position="19"/>
        <end position="144"/>
    </location>
</feature>
<organism evidence="2 3">
    <name type="scientific">Byssothecium circinans</name>
    <dbReference type="NCBI Taxonomy" id="147558"/>
    <lineage>
        <taxon>Eukaryota</taxon>
        <taxon>Fungi</taxon>
        <taxon>Dikarya</taxon>
        <taxon>Ascomycota</taxon>
        <taxon>Pezizomycotina</taxon>
        <taxon>Dothideomycetes</taxon>
        <taxon>Pleosporomycetidae</taxon>
        <taxon>Pleosporales</taxon>
        <taxon>Massarineae</taxon>
        <taxon>Massarinaceae</taxon>
        <taxon>Byssothecium</taxon>
    </lineage>
</organism>
<accession>A0A6A5TNW7</accession>
<dbReference type="AlphaFoldDB" id="A0A6A5TNW7"/>